<feature type="domain" description="DUF4214" evidence="1">
    <location>
        <begin position="727"/>
        <end position="761"/>
    </location>
</feature>
<dbReference type="InterPro" id="IPR018511">
    <property type="entry name" value="Hemolysin-typ_Ca-bd_CS"/>
</dbReference>
<proteinExistence type="predicted"/>
<dbReference type="PRINTS" id="PR00313">
    <property type="entry name" value="CABNDNGRPT"/>
</dbReference>
<dbReference type="InterPro" id="IPR001343">
    <property type="entry name" value="Hemolysn_Ca-bd"/>
</dbReference>
<keyword evidence="2" id="KW-0413">Isomerase</keyword>
<dbReference type="Proteomes" id="UP000207598">
    <property type="component" value="Unassembled WGS sequence"/>
</dbReference>
<feature type="domain" description="DUF4214" evidence="1">
    <location>
        <begin position="767"/>
        <end position="832"/>
    </location>
</feature>
<dbReference type="Gene3D" id="1.10.3130.20">
    <property type="entry name" value="Phycobilisome linker domain"/>
    <property type="match status" value="2"/>
</dbReference>
<dbReference type="InterPro" id="IPR011049">
    <property type="entry name" value="Serralysin-like_metalloprot_C"/>
</dbReference>
<dbReference type="Pfam" id="PF00353">
    <property type="entry name" value="HemolysinCabind"/>
    <property type="match status" value="1"/>
</dbReference>
<accession>A0A238KZ14</accession>
<gene>
    <name evidence="2" type="primary">algE1</name>
    <name evidence="2" type="ORF">MAA8898_03786</name>
</gene>
<sequence length="1066" mass="113253">MVQVLAPVGVGSNVGEVIALDDGGYMVVWTHLVSPLFSIPNVTDEQATAVLGRVFNADGTPRGAVFQVNQSDAASGQGQADLALLSNGNIVVVWTDGPNLTDFDVAARGRIIGPDGTPVTDEFELSASTQRDQRIPQVAANDAGGFLVTWSDGRSPWSNTNEQWLGQEFDANGNKVGAELWIRDDRTSEDSELVHIRDGFYSLIATSGRTFNTDATYSYLDPIRSSTNIASLNWPGFSESFGFEDDAASDGNGHVVTVAPNGAFGVNVRLLAPFEVPNPQSGSTFSDGTRFSDVNVNLGTDPQGVFSGSLTTVGLVGFNVRPDGVTFTPQSVHHPAAAVAFMPNGNIAVVWTAVSGGTSTAPEFSVYAQILSPQGIILSDVVVIADQNVVSTDLAPPFVSAGADGRLFIGWTGTTDRNGAGTNEIMGGVFDIPTYAYGTVTPSGAFATPGNDEVTGTPFTLEDTGLTRYFLFDGDDVWTEGDGVGEVYGMDGDDLFIFDNTAPFQVQAIPGLGRDTFDYSLWTEGRDLPSLAGNNLGNGNPNPEVVIGTLFADTASVSGGKVSEDRLLHTEAGDDTIRFFGNSGMTVDGGAGVDEMTAFDNRANWQLTFHGTHYTLDYINSFAPIINPDYTISLRGVERIVFADETVTLQPTASLPSGGAANGPVLPEGITGTAGNDRLVGTAAAEAIYGYTGDDILIGAAGADTLEGGAGRDVLIGGTRGLYHTETSAQVYRLYAAVLGREPDLTGHQGWAAQLSSGATTLSRMATLFVGSPEFQTTYGNSTDEEFVTLLYANVLNRVPATEDRDYWVGRIGDGLARERVVLLFSESPEHTRTTARDQASFDQTRDVTTWADDVFRLYRAIFDRDPDKGGFLTWTETLSSGRMTFAEVVRSFMDAPEFQATYGAADNSQFVTLLYQNVLKRAPDPTGLATWIASLDNGASREKVVQQFMRSPEFVNGTAVDLVTYIESYGPDDVLNPGAGDAVVSGGLFADTFVFTDDGLASTVTVIDVETWDTLQFIGFGLTGAQIIGRMTQDGDDVIFADGSETIVFANTVLADLTESMISIA</sequence>
<dbReference type="InterPro" id="IPR025282">
    <property type="entry name" value="DUF4214"/>
</dbReference>
<dbReference type="EMBL" id="FXYF01000012">
    <property type="protein sequence ID" value="SMX47880.1"/>
    <property type="molecule type" value="Genomic_DNA"/>
</dbReference>
<dbReference type="PROSITE" id="PS00330">
    <property type="entry name" value="HEMOLYSIN_CALCIUM"/>
    <property type="match status" value="1"/>
</dbReference>
<organism evidence="2 3">
    <name type="scientific">Maliponia aquimaris</name>
    <dbReference type="NCBI Taxonomy" id="1673631"/>
    <lineage>
        <taxon>Bacteria</taxon>
        <taxon>Pseudomonadati</taxon>
        <taxon>Pseudomonadota</taxon>
        <taxon>Alphaproteobacteria</taxon>
        <taxon>Rhodobacterales</taxon>
        <taxon>Paracoccaceae</taxon>
        <taxon>Maliponia</taxon>
    </lineage>
</organism>
<dbReference type="Pfam" id="PF13946">
    <property type="entry name" value="DUF4214"/>
    <property type="match status" value="3"/>
</dbReference>
<evidence type="ECO:0000259" key="1">
    <source>
        <dbReference type="Pfam" id="PF13946"/>
    </source>
</evidence>
<dbReference type="AlphaFoldDB" id="A0A238KZ14"/>
<reference evidence="2 3" key="1">
    <citation type="submission" date="2017-05" db="EMBL/GenBank/DDBJ databases">
        <authorList>
            <person name="Song R."/>
            <person name="Chenine A.L."/>
            <person name="Ruprecht R.M."/>
        </authorList>
    </citation>
    <scope>NUCLEOTIDE SEQUENCE [LARGE SCALE GENOMIC DNA]</scope>
    <source>
        <strain evidence="2 3">CECT 8898</strain>
    </source>
</reference>
<dbReference type="EC" id="5.1.3.-" evidence="2"/>
<dbReference type="SUPFAM" id="SSF51120">
    <property type="entry name" value="beta-Roll"/>
    <property type="match status" value="2"/>
</dbReference>
<feature type="domain" description="DUF4214" evidence="1">
    <location>
        <begin position="892"/>
        <end position="957"/>
    </location>
</feature>
<dbReference type="RefSeq" id="WP_176445227.1">
    <property type="nucleotide sequence ID" value="NZ_FXYF01000012.1"/>
</dbReference>
<name>A0A238KZ14_9RHOB</name>
<dbReference type="Gene3D" id="2.150.10.10">
    <property type="entry name" value="Serralysin-like metalloprotease, C-terminal"/>
    <property type="match status" value="1"/>
</dbReference>
<protein>
    <submittedName>
        <fullName evidence="2">Poly(Beta-D-mannuronate) C5 epimerase 1</fullName>
        <ecNumber evidence="2">5.1.3.-</ecNumber>
    </submittedName>
</protein>
<evidence type="ECO:0000313" key="2">
    <source>
        <dbReference type="EMBL" id="SMX47880.1"/>
    </source>
</evidence>
<dbReference type="GO" id="GO:0016853">
    <property type="term" value="F:isomerase activity"/>
    <property type="evidence" value="ECO:0007669"/>
    <property type="project" value="UniProtKB-KW"/>
</dbReference>
<evidence type="ECO:0000313" key="3">
    <source>
        <dbReference type="Proteomes" id="UP000207598"/>
    </source>
</evidence>
<dbReference type="InterPro" id="IPR038255">
    <property type="entry name" value="PBS_linker_sf"/>
</dbReference>
<keyword evidence="3" id="KW-1185">Reference proteome</keyword>
<dbReference type="GO" id="GO:0005509">
    <property type="term" value="F:calcium ion binding"/>
    <property type="evidence" value="ECO:0007669"/>
    <property type="project" value="InterPro"/>
</dbReference>